<keyword evidence="4" id="KW-1185">Reference proteome</keyword>
<dbReference type="Pfam" id="PF00931">
    <property type="entry name" value="NB-ARC"/>
    <property type="match status" value="1"/>
</dbReference>
<evidence type="ECO:0000313" key="4">
    <source>
        <dbReference type="Proteomes" id="UP000612899"/>
    </source>
</evidence>
<proteinExistence type="predicted"/>
<dbReference type="PRINTS" id="PR00364">
    <property type="entry name" value="DISEASERSIST"/>
</dbReference>
<reference evidence="3" key="1">
    <citation type="submission" date="2021-01" db="EMBL/GenBank/DDBJ databases">
        <title>Whole genome shotgun sequence of Rhizocola hellebori NBRC 109834.</title>
        <authorList>
            <person name="Komaki H."/>
            <person name="Tamura T."/>
        </authorList>
    </citation>
    <scope>NUCLEOTIDE SEQUENCE</scope>
    <source>
        <strain evidence="3">NBRC 109834</strain>
    </source>
</reference>
<evidence type="ECO:0000256" key="1">
    <source>
        <dbReference type="SAM" id="MobiDB-lite"/>
    </source>
</evidence>
<dbReference type="GO" id="GO:0043531">
    <property type="term" value="F:ADP binding"/>
    <property type="evidence" value="ECO:0007669"/>
    <property type="project" value="InterPro"/>
</dbReference>
<dbReference type="InterPro" id="IPR027417">
    <property type="entry name" value="P-loop_NTPase"/>
</dbReference>
<dbReference type="InterPro" id="IPR002182">
    <property type="entry name" value="NB-ARC"/>
</dbReference>
<gene>
    <name evidence="3" type="ORF">Rhe02_05810</name>
</gene>
<name>A0A8J3VCF9_9ACTN</name>
<comment type="caution">
    <text evidence="3">The sequence shown here is derived from an EMBL/GenBank/DDBJ whole genome shotgun (WGS) entry which is preliminary data.</text>
</comment>
<feature type="region of interest" description="Disordered" evidence="1">
    <location>
        <begin position="894"/>
        <end position="951"/>
    </location>
</feature>
<organism evidence="3 4">
    <name type="scientific">Rhizocola hellebori</name>
    <dbReference type="NCBI Taxonomy" id="1392758"/>
    <lineage>
        <taxon>Bacteria</taxon>
        <taxon>Bacillati</taxon>
        <taxon>Actinomycetota</taxon>
        <taxon>Actinomycetes</taxon>
        <taxon>Micromonosporales</taxon>
        <taxon>Micromonosporaceae</taxon>
        <taxon>Rhizocola</taxon>
    </lineage>
</organism>
<dbReference type="Gene3D" id="3.40.50.300">
    <property type="entry name" value="P-loop containing nucleotide triphosphate hydrolases"/>
    <property type="match status" value="1"/>
</dbReference>
<feature type="domain" description="AAA+ ATPase" evidence="2">
    <location>
        <begin position="167"/>
        <end position="303"/>
    </location>
</feature>
<evidence type="ECO:0000259" key="2">
    <source>
        <dbReference type="SMART" id="SM00382"/>
    </source>
</evidence>
<protein>
    <recommendedName>
        <fullName evidence="2">AAA+ ATPase domain-containing protein</fullName>
    </recommendedName>
</protein>
<evidence type="ECO:0000313" key="3">
    <source>
        <dbReference type="EMBL" id="GIH02514.1"/>
    </source>
</evidence>
<dbReference type="PANTHER" id="PTHR22845">
    <property type="entry name" value="APOPTOTIC PROTEASE-ACTIVATING FACTOR 1"/>
    <property type="match status" value="1"/>
</dbReference>
<dbReference type="SMART" id="SM00382">
    <property type="entry name" value="AAA"/>
    <property type="match status" value="1"/>
</dbReference>
<dbReference type="EMBL" id="BONY01000002">
    <property type="protein sequence ID" value="GIH02514.1"/>
    <property type="molecule type" value="Genomic_DNA"/>
</dbReference>
<feature type="compositionally biased region" description="Basic residues" evidence="1">
    <location>
        <begin position="942"/>
        <end position="951"/>
    </location>
</feature>
<accession>A0A8J3VCF9</accession>
<dbReference type="SUPFAM" id="SSF52540">
    <property type="entry name" value="P-loop containing nucleoside triphosphate hydrolases"/>
    <property type="match status" value="1"/>
</dbReference>
<sequence length="951" mass="106537">MPSPRVLIAAVLAGAIAASTFVLGLDDPNAKQVWESILIGIGTLFATLLLEEVVRAAVNQLSRPEAGPIATTPGEGIRKGASVSRWDRHRMRALTSRLGRRLRDIRRLRWVVRPEIAPLPGQQAVLRQRPQVIEELYSVHEKLSSQRPSHRFSRLSHRRREQIAGSRPLIIFVQGKPGCGKSEVVCAVAHQVLDRYSGGVVYIDTRTVGAAKPASEVLKTCLEALKWPEREIPPLPADRLKLMRSLTAHRRILFVFDDVRHQNYLWEILPIGSGCTVFVTSDRDLGVRMPGTACYELAEPDIDEGLDILRAAAQLPEETRSEAAAEIVHFCGRLPLALRSAGERVAAGADLNDIADMLRDERTRLDLLDTENRKVKDRIFSEYRRLLPAERAALQWLTLVPSSSFQARALHLLSQVRPEEAENTLAYLAEVRMLDVIDTPRTPSAVRYRFNPLVRLLAQQDFQVPKVERRKALEFWDNDLLKTIEERLVDHDSDSVDHPAASWLDIIRAEYPSVLRVIRLASATQRWATCWKIAARAGGCVVGGVDIAQALAALELGVQAAQRDNSPLGEADTLLAKASMLIEVERYQEGFAVLDRVARLADSMLAKLADKKTPWQVRHCVVHRKRAEAYLQAAAYDQAGSSLAYALTWACEANDPAEKRLLKILRAELHHIAMTPLPSEELSDERLDDMSRYRYHLIQSELERRQLNWSSAGQPLLKELRLSDGDLRRVASLNYRLARLCLHQRTAESPLYGTPEDSATREEPQVGKELVRQAIRRATDALLAFKQIDDTAGIIRSRCLLARALTAAKLYVEAQLACDQAADEVSRRIDRADIAYLPLRARILRARGELRLRRGDLSGGFRELLTASMLFSQTCDWTSQTNVNKLLEANAERHSGDWGTAMPSRHSRIEGPPADRTAEIAWQDELIAQTDSLPAPRESKRPAGRRPNPHG</sequence>
<dbReference type="Proteomes" id="UP000612899">
    <property type="component" value="Unassembled WGS sequence"/>
</dbReference>
<dbReference type="GO" id="GO:0005829">
    <property type="term" value="C:cytosol"/>
    <property type="evidence" value="ECO:0007669"/>
    <property type="project" value="UniProtKB-ARBA"/>
</dbReference>
<dbReference type="PANTHER" id="PTHR22845:SF5">
    <property type="entry name" value="APOPTOTIC PROTEASE-ACTIVATING FACTOR 1"/>
    <property type="match status" value="1"/>
</dbReference>
<dbReference type="AlphaFoldDB" id="A0A8J3VCF9"/>
<dbReference type="InterPro" id="IPR003593">
    <property type="entry name" value="AAA+_ATPase"/>
</dbReference>